<dbReference type="RefSeq" id="WP_088564740.1">
    <property type="nucleotide sequence ID" value="NZ_CP020946.1"/>
</dbReference>
<evidence type="ECO:0000256" key="2">
    <source>
        <dbReference type="ARBA" id="ARBA00022448"/>
    </source>
</evidence>
<feature type="chain" id="PRO_5012870863" description="TonB-dependent receptor" evidence="10">
    <location>
        <begin position="19"/>
        <end position="687"/>
    </location>
</feature>
<dbReference type="Pfam" id="PF07715">
    <property type="entry name" value="Plug"/>
    <property type="match status" value="1"/>
</dbReference>
<keyword evidence="3 8" id="KW-1134">Transmembrane beta strand</keyword>
<dbReference type="PANTHER" id="PTHR30442">
    <property type="entry name" value="IRON III DICITRATE TRANSPORT PROTEIN FECA"/>
    <property type="match status" value="1"/>
</dbReference>
<dbReference type="Gene3D" id="2.40.170.20">
    <property type="entry name" value="TonB-dependent receptor, beta-barrel domain"/>
    <property type="match status" value="1"/>
</dbReference>
<sequence>MKIFSILYIAAVTSTAFAQEAPATRPDVVNLPTIQVLSERQEEVLKTPGAVTVITQDELKKNKPTSAQDAVKRTAGANVIEAEGVAYIGMRGLSPDGSRKVLLLEDGAPLALGPYIDSSAYYAPIIERMERIDIRKGSSSLAFGPSTIGGVINYLTKNPTKDHGNAVTLTGGSRDYKALLIEGSSVKDGTGLLLNIFAKDGNGSRDNSHFKTQDVLVKYGGALSEKSYIGIKLSHYKSEAQLTYLGLTQKLYEEDPYQNPAKDDILYINRYEMNLTHDYQINGDSRLATLFYVNQTARDWWRQNFSKDGAGNISMTAGNKGRNRTFDVAGIDSRYFLNWNAGEVTNDLQVGLRLHTEDMRNVEVKGATSTSRSGVIDTDDKRFADAQTLYAENAFNLERWTITPGVRIESYRQSRMIYRKSSADFNQGSATRNTEYLGGIGAAYELTKQEFLFAGVHQGFAPPRVQDSIDNNGQAVDLSAERSVNVELGYRSQRDNLQMEAALFQLDFSNQLIQATESGGASSTLTNGGKTLHQGLELSARYSPEFDRSLIIDVNATYLPVAKFNSTRIISSEDRNGNRLPYAPEYMFNAALGYKRQAWFTQLQYAFVSEQYADAENTVEGSVDGMRGVLPAYGLFHLTGEYQATRDLTLELSVRNLADTTYIASRAPQGIFPGMRRTAFLGLKTEF</sequence>
<evidence type="ECO:0000313" key="13">
    <source>
        <dbReference type="EMBL" id="ASD63162.1"/>
    </source>
</evidence>
<evidence type="ECO:0000256" key="1">
    <source>
        <dbReference type="ARBA" id="ARBA00004571"/>
    </source>
</evidence>
<evidence type="ECO:0000313" key="14">
    <source>
        <dbReference type="Proteomes" id="UP000197003"/>
    </source>
</evidence>
<comment type="subcellular location">
    <subcellularLocation>
        <location evidence="1 8">Cell outer membrane</location>
        <topology evidence="1 8">Multi-pass membrane protein</topology>
    </subcellularLocation>
</comment>
<evidence type="ECO:0000256" key="7">
    <source>
        <dbReference type="ARBA" id="ARBA00023237"/>
    </source>
</evidence>
<evidence type="ECO:0008006" key="15">
    <source>
        <dbReference type="Google" id="ProtNLM"/>
    </source>
</evidence>
<dbReference type="CDD" id="cd01347">
    <property type="entry name" value="ligand_gated_channel"/>
    <property type="match status" value="1"/>
</dbReference>
<evidence type="ECO:0000256" key="9">
    <source>
        <dbReference type="RuleBase" id="RU003357"/>
    </source>
</evidence>
<accession>A0A1Z3N6Q0</accession>
<dbReference type="GO" id="GO:0033214">
    <property type="term" value="P:siderophore-iron import into cell"/>
    <property type="evidence" value="ECO:0007669"/>
    <property type="project" value="TreeGrafter"/>
</dbReference>
<gene>
    <name evidence="13" type="ORF">B9G79_06070</name>
</gene>
<reference evidence="13 14" key="1">
    <citation type="submission" date="2017-04" db="EMBL/GenBank/DDBJ databases">
        <title>Whole genome sequence of Bdellovibrio bacteriovorus strain SSB218315.</title>
        <authorList>
            <person name="Oyedara O."/>
            <person name="Rodriguez-Perez M.A."/>
        </authorList>
    </citation>
    <scope>NUCLEOTIDE SEQUENCE [LARGE SCALE GENOMIC DNA]</scope>
    <source>
        <strain evidence="13 14">SSB218315</strain>
    </source>
</reference>
<dbReference type="InterPro" id="IPR036942">
    <property type="entry name" value="Beta-barrel_TonB_sf"/>
</dbReference>
<evidence type="ECO:0000256" key="6">
    <source>
        <dbReference type="ARBA" id="ARBA00023136"/>
    </source>
</evidence>
<dbReference type="OrthoDB" id="9760333at2"/>
<dbReference type="InterPro" id="IPR037066">
    <property type="entry name" value="Plug_dom_sf"/>
</dbReference>
<dbReference type="InterPro" id="IPR012910">
    <property type="entry name" value="Plug_dom"/>
</dbReference>
<proteinExistence type="inferred from homology"/>
<dbReference type="Proteomes" id="UP000197003">
    <property type="component" value="Chromosome"/>
</dbReference>
<organism evidence="13 14">
    <name type="scientific">Bdellovibrio bacteriovorus</name>
    <dbReference type="NCBI Taxonomy" id="959"/>
    <lineage>
        <taxon>Bacteria</taxon>
        <taxon>Pseudomonadati</taxon>
        <taxon>Bdellovibrionota</taxon>
        <taxon>Bdellovibrionia</taxon>
        <taxon>Bdellovibrionales</taxon>
        <taxon>Pseudobdellovibrionaceae</taxon>
        <taxon>Bdellovibrio</taxon>
    </lineage>
</organism>
<dbReference type="InterPro" id="IPR039426">
    <property type="entry name" value="TonB-dep_rcpt-like"/>
</dbReference>
<keyword evidence="5 9" id="KW-0798">TonB box</keyword>
<dbReference type="Pfam" id="PF00593">
    <property type="entry name" value="TonB_dep_Rec_b-barrel"/>
    <property type="match status" value="1"/>
</dbReference>
<keyword evidence="7 8" id="KW-0998">Cell outer membrane</keyword>
<keyword evidence="6 8" id="KW-0472">Membrane</keyword>
<feature type="domain" description="TonB-dependent receptor-like beta-barrel" evidence="11">
    <location>
        <begin position="250"/>
        <end position="657"/>
    </location>
</feature>
<name>A0A1Z3N6Q0_BDEBC</name>
<evidence type="ECO:0000256" key="8">
    <source>
        <dbReference type="PROSITE-ProRule" id="PRU01360"/>
    </source>
</evidence>
<keyword evidence="10" id="KW-0732">Signal</keyword>
<evidence type="ECO:0000259" key="11">
    <source>
        <dbReference type="Pfam" id="PF00593"/>
    </source>
</evidence>
<comment type="similarity">
    <text evidence="8 9">Belongs to the TonB-dependent receptor family.</text>
</comment>
<dbReference type="AlphaFoldDB" id="A0A1Z3N6Q0"/>
<dbReference type="GO" id="GO:0009279">
    <property type="term" value="C:cell outer membrane"/>
    <property type="evidence" value="ECO:0007669"/>
    <property type="project" value="UniProtKB-SubCell"/>
</dbReference>
<protein>
    <recommendedName>
        <fullName evidence="15">TonB-dependent receptor</fullName>
    </recommendedName>
</protein>
<evidence type="ECO:0000256" key="3">
    <source>
        <dbReference type="ARBA" id="ARBA00022452"/>
    </source>
</evidence>
<keyword evidence="2 8" id="KW-0813">Transport</keyword>
<dbReference type="Gene3D" id="2.170.130.10">
    <property type="entry name" value="TonB-dependent receptor, plug domain"/>
    <property type="match status" value="1"/>
</dbReference>
<dbReference type="PANTHER" id="PTHR30442:SF0">
    <property type="entry name" value="FE(3+) DICITRATE TRANSPORT PROTEIN FECA"/>
    <property type="match status" value="1"/>
</dbReference>
<evidence type="ECO:0000256" key="4">
    <source>
        <dbReference type="ARBA" id="ARBA00022692"/>
    </source>
</evidence>
<dbReference type="EMBL" id="CP020946">
    <property type="protein sequence ID" value="ASD63162.1"/>
    <property type="molecule type" value="Genomic_DNA"/>
</dbReference>
<feature type="domain" description="TonB-dependent receptor plug" evidence="12">
    <location>
        <begin position="45"/>
        <end position="151"/>
    </location>
</feature>
<evidence type="ECO:0000259" key="12">
    <source>
        <dbReference type="Pfam" id="PF07715"/>
    </source>
</evidence>
<dbReference type="InterPro" id="IPR000531">
    <property type="entry name" value="Beta-barrel_TonB"/>
</dbReference>
<dbReference type="SUPFAM" id="SSF56935">
    <property type="entry name" value="Porins"/>
    <property type="match status" value="1"/>
</dbReference>
<keyword evidence="4 8" id="KW-0812">Transmembrane</keyword>
<evidence type="ECO:0000256" key="10">
    <source>
        <dbReference type="SAM" id="SignalP"/>
    </source>
</evidence>
<feature type="signal peptide" evidence="10">
    <location>
        <begin position="1"/>
        <end position="18"/>
    </location>
</feature>
<dbReference type="PROSITE" id="PS52016">
    <property type="entry name" value="TONB_DEPENDENT_REC_3"/>
    <property type="match status" value="1"/>
</dbReference>
<evidence type="ECO:0000256" key="5">
    <source>
        <dbReference type="ARBA" id="ARBA00023077"/>
    </source>
</evidence>